<evidence type="ECO:0000313" key="5">
    <source>
        <dbReference type="EMBL" id="HIZ66274.1"/>
    </source>
</evidence>
<proteinExistence type="predicted"/>
<sequence>MFCKNCGKEIKGTEKFCPACGSPVSVPPRKDEETKKAVKQKEADISVKPAKADTPAKPGKSPKKYLKVLLPGMVCAAAVILILVKAVGGFQSAGDAKSGGFQKETYKDSGFSRKQIKELENTYNQAYEDEKEALDLYIMAFAESYDEYGYLKEGLEQLPGLVENLYQVVNDLDPQLKEVVAQDAGMRYGDSYLEYYLIDKGVGTVLSDSSVGKDLRSLITNAGVGLLEYALISQSEQEKREAIRSDAMEPVAVSEEYALIRSYGNIGEMLRQIENNSGYVIARKALQQRQDAIDEGFKKYALEDYWSEDLEVSFQAYQNNENLQGRNDAVNEKIAEWNDALYQWEKEFLQQMGLEDVDALLQERIYPETAEGENDSQEDTEEDLQEDSEKDSQGASAETLGRYVYSITDKEGKIYSSFLWKYGIMEAVINNEGVFSMPNGPEGIASSNNVADTPHIIMNKEAKILFESETTEGGSIYYDVTPSGNILKKSYDSDMQHGDYQILEFVQPDGTTKKLLEGGFIELGQKEKYRDYYSYECGYVDDRQGTVYGYIDMKTGELIDKEEYEKKIQEEFPGEEESGIPRVIEEVRMTRLNENYLIGDDSILYDNAKKAVKELSEGRGVENIQYGDGKYWVVAKSGWYYALD</sequence>
<dbReference type="EMBL" id="DXBG01000240">
    <property type="protein sequence ID" value="HIZ66274.1"/>
    <property type="molecule type" value="Genomic_DNA"/>
</dbReference>
<keyword evidence="3" id="KW-1133">Transmembrane helix</keyword>
<feature type="domain" description="Zinc-ribbon" evidence="4">
    <location>
        <begin position="2"/>
        <end position="24"/>
    </location>
</feature>
<feature type="compositionally biased region" description="Basic and acidic residues" evidence="2">
    <location>
        <begin position="28"/>
        <end position="45"/>
    </location>
</feature>
<protein>
    <submittedName>
        <fullName evidence="5">Zinc ribbon domain-containing protein</fullName>
    </submittedName>
</protein>
<keyword evidence="3" id="KW-0812">Transmembrane</keyword>
<feature type="region of interest" description="Disordered" evidence="2">
    <location>
        <begin position="23"/>
        <end position="59"/>
    </location>
</feature>
<reference evidence="5" key="1">
    <citation type="journal article" date="2021" name="PeerJ">
        <title>Extensive microbial diversity within the chicken gut microbiome revealed by metagenomics and culture.</title>
        <authorList>
            <person name="Gilroy R."/>
            <person name="Ravi A."/>
            <person name="Getino M."/>
            <person name="Pursley I."/>
            <person name="Horton D.L."/>
            <person name="Alikhan N.F."/>
            <person name="Baker D."/>
            <person name="Gharbi K."/>
            <person name="Hall N."/>
            <person name="Watson M."/>
            <person name="Adriaenssens E.M."/>
            <person name="Foster-Nyarko E."/>
            <person name="Jarju S."/>
            <person name="Secka A."/>
            <person name="Antonio M."/>
            <person name="Oren A."/>
            <person name="Chaudhuri R.R."/>
            <person name="La Ragione R."/>
            <person name="Hildebrand F."/>
            <person name="Pallen M.J."/>
        </authorList>
    </citation>
    <scope>NUCLEOTIDE SEQUENCE</scope>
    <source>
        <strain evidence="5">1068</strain>
    </source>
</reference>
<feature type="compositionally biased region" description="Acidic residues" evidence="2">
    <location>
        <begin position="370"/>
        <end position="389"/>
    </location>
</feature>
<evidence type="ECO:0000256" key="2">
    <source>
        <dbReference type="SAM" id="MobiDB-lite"/>
    </source>
</evidence>
<evidence type="ECO:0000256" key="3">
    <source>
        <dbReference type="SAM" id="Phobius"/>
    </source>
</evidence>
<feature type="coiled-coil region" evidence="1">
    <location>
        <begin position="320"/>
        <end position="347"/>
    </location>
</feature>
<feature type="region of interest" description="Disordered" evidence="2">
    <location>
        <begin position="368"/>
        <end position="395"/>
    </location>
</feature>
<evidence type="ECO:0000313" key="6">
    <source>
        <dbReference type="Proteomes" id="UP000824056"/>
    </source>
</evidence>
<dbReference type="InterPro" id="IPR026870">
    <property type="entry name" value="Zinc_ribbon_dom"/>
</dbReference>
<accession>A0A9D2FS01</accession>
<dbReference type="AlphaFoldDB" id="A0A9D2FS01"/>
<gene>
    <name evidence="5" type="ORF">H9809_10305</name>
</gene>
<reference evidence="5" key="2">
    <citation type="submission" date="2021-04" db="EMBL/GenBank/DDBJ databases">
        <authorList>
            <person name="Gilroy R."/>
        </authorList>
    </citation>
    <scope>NUCLEOTIDE SEQUENCE</scope>
    <source>
        <strain evidence="5">1068</strain>
    </source>
</reference>
<name>A0A9D2FS01_9FIRM</name>
<feature type="non-terminal residue" evidence="5">
    <location>
        <position position="644"/>
    </location>
</feature>
<dbReference type="Proteomes" id="UP000824056">
    <property type="component" value="Unassembled WGS sequence"/>
</dbReference>
<keyword evidence="3" id="KW-0472">Membrane</keyword>
<keyword evidence="1" id="KW-0175">Coiled coil</keyword>
<evidence type="ECO:0000259" key="4">
    <source>
        <dbReference type="Pfam" id="PF13240"/>
    </source>
</evidence>
<dbReference type="Pfam" id="PF13240">
    <property type="entry name" value="Zn_Ribbon_1"/>
    <property type="match status" value="1"/>
</dbReference>
<organism evidence="5 6">
    <name type="scientific">Candidatus Blautia pullicola</name>
    <dbReference type="NCBI Taxonomy" id="2838498"/>
    <lineage>
        <taxon>Bacteria</taxon>
        <taxon>Bacillati</taxon>
        <taxon>Bacillota</taxon>
        <taxon>Clostridia</taxon>
        <taxon>Lachnospirales</taxon>
        <taxon>Lachnospiraceae</taxon>
        <taxon>Blautia</taxon>
    </lineage>
</organism>
<evidence type="ECO:0000256" key="1">
    <source>
        <dbReference type="SAM" id="Coils"/>
    </source>
</evidence>
<feature type="transmembrane region" description="Helical" evidence="3">
    <location>
        <begin position="68"/>
        <end position="88"/>
    </location>
</feature>
<comment type="caution">
    <text evidence="5">The sequence shown here is derived from an EMBL/GenBank/DDBJ whole genome shotgun (WGS) entry which is preliminary data.</text>
</comment>